<evidence type="ECO:0000313" key="1">
    <source>
        <dbReference type="EMBL" id="KAH3676347.1"/>
    </source>
</evidence>
<reference evidence="1" key="2">
    <citation type="submission" date="2021-01" db="EMBL/GenBank/DDBJ databases">
        <authorList>
            <person name="Schikora-Tamarit M.A."/>
        </authorList>
    </citation>
    <scope>NUCLEOTIDE SEQUENCE</scope>
    <source>
        <strain evidence="1">CBS2887</strain>
    </source>
</reference>
<keyword evidence="2" id="KW-1185">Reference proteome</keyword>
<dbReference type="AlphaFoldDB" id="A0A9P8PRN3"/>
<organism evidence="1 2">
    <name type="scientific">Wickerhamomyces pijperi</name>
    <name type="common">Yeast</name>
    <name type="synonym">Pichia pijperi</name>
    <dbReference type="NCBI Taxonomy" id="599730"/>
    <lineage>
        <taxon>Eukaryota</taxon>
        <taxon>Fungi</taxon>
        <taxon>Dikarya</taxon>
        <taxon>Ascomycota</taxon>
        <taxon>Saccharomycotina</taxon>
        <taxon>Saccharomycetes</taxon>
        <taxon>Phaffomycetales</taxon>
        <taxon>Wickerhamomycetaceae</taxon>
        <taxon>Wickerhamomyces</taxon>
    </lineage>
</organism>
<reference evidence="1" key="1">
    <citation type="journal article" date="2021" name="Open Biol.">
        <title>Shared evolutionary footprints suggest mitochondrial oxidative damage underlies multiple complex I losses in fungi.</title>
        <authorList>
            <person name="Schikora-Tamarit M.A."/>
            <person name="Marcet-Houben M."/>
            <person name="Nosek J."/>
            <person name="Gabaldon T."/>
        </authorList>
    </citation>
    <scope>NUCLEOTIDE SEQUENCE</scope>
    <source>
        <strain evidence="1">CBS2887</strain>
    </source>
</reference>
<proteinExistence type="predicted"/>
<protein>
    <submittedName>
        <fullName evidence="1">Uncharacterized protein</fullName>
    </submittedName>
</protein>
<name>A0A9P8PRN3_WICPI</name>
<gene>
    <name evidence="1" type="ORF">WICPIJ_009127</name>
</gene>
<dbReference type="EMBL" id="JAEUBG010005287">
    <property type="protein sequence ID" value="KAH3676347.1"/>
    <property type="molecule type" value="Genomic_DNA"/>
</dbReference>
<accession>A0A9P8PRN3</accession>
<sequence length="701" mass="79469">MRAFKFLELPLEIQYQIIRFSQSELPQLIEIKPIFHSVLKPLTHLWTSNDDLFHGSKELFPNLTNDGVVHDYSSSEGPRSIDLLKDLSTINTDTMNVHIFEITSTEQLRRIIDTLIGITTRNHHSPNHAIPQVSIPVFVICGIVQNEILAADIFGWQAIEWRFDEDILSKIKTYWEEGTINMYLKRESGFVTFDCWSFDDIARYIDCYNLQSVCLKGAGTDSTKTIASNNKTLKAPLGWNSVVMLELACWGSTDDIKMVLRHTPRIQVLKLTVTDGQLQGSSVFHEQFSMIINGIKDLGTLKLTGFPEVSGLCSKTITTLEITPPDLIDVSCYTPQSRGRYPTVVIQEIDLPNLSKLKLKTFGRFPVISFFQCQGIEKLELSLDGFIEEESLLLETKQFFQDISILNLNCELDETGISLELVAELFPHLEFLRAPIVHHEPHRFPLLRTLSVSSFGQELPFDVPSLTLDNFPSLERLELPISTMTERPPGYFDDLIQNVQCLKLGSLEDFQKLLCEQAVIQDGLIEYFEGLYNLEQLQNLILVQFPISLICSLLHFGSPLNVGSEQFQELELVYSTWHLTSECPLLEMDLESQSVSSLLELKRLVLTIEETTVDAQELLQLPNVQSRHIKLSGFSSLESLTVNLNVPHLDIVENQFFLTINDSPELKDVYINTQFKSHNGSKDGLKILSGVDPAKTTIHYG</sequence>
<evidence type="ECO:0000313" key="2">
    <source>
        <dbReference type="Proteomes" id="UP000774326"/>
    </source>
</evidence>
<comment type="caution">
    <text evidence="1">The sequence shown here is derived from an EMBL/GenBank/DDBJ whole genome shotgun (WGS) entry which is preliminary data.</text>
</comment>
<dbReference type="Proteomes" id="UP000774326">
    <property type="component" value="Unassembled WGS sequence"/>
</dbReference>